<keyword evidence="5 6" id="KW-0804">Transcription</keyword>
<dbReference type="GO" id="GO:0003677">
    <property type="term" value="F:DNA binding"/>
    <property type="evidence" value="ECO:0007669"/>
    <property type="project" value="UniProtKB-KW"/>
</dbReference>
<sequence length="186" mass="21524">MKEDEDLIRETLAGVPAAFGKLVQKYQDRLYNTMLHVVGDADETLDVVQEAFVQAFLNLPSFQGNSAFYTWLYRIAFNVAATHHRRRKSTQSFDQLTGDQGHQLADPDQSPIEKLQVQERCERVRRAIATLSEDHRAILALRDLEGYSYEEIATILDIPVGTVRSRLHRARMELYERLKAWENELF</sequence>
<dbReference type="PROSITE" id="PS01063">
    <property type="entry name" value="SIGMA70_ECF"/>
    <property type="match status" value="1"/>
</dbReference>
<dbReference type="InterPro" id="IPR007627">
    <property type="entry name" value="RNA_pol_sigma70_r2"/>
</dbReference>
<organism evidence="10 11">
    <name type="scientific">Thermogutta terrifontis</name>
    <dbReference type="NCBI Taxonomy" id="1331910"/>
    <lineage>
        <taxon>Bacteria</taxon>
        <taxon>Pseudomonadati</taxon>
        <taxon>Planctomycetota</taxon>
        <taxon>Planctomycetia</taxon>
        <taxon>Pirellulales</taxon>
        <taxon>Thermoguttaceae</taxon>
        <taxon>Thermogutta</taxon>
    </lineage>
</organism>
<accession>A0A286RIY7</accession>
<evidence type="ECO:0000256" key="2">
    <source>
        <dbReference type="ARBA" id="ARBA00023015"/>
    </source>
</evidence>
<evidence type="ECO:0000256" key="1">
    <source>
        <dbReference type="ARBA" id="ARBA00010641"/>
    </source>
</evidence>
<dbReference type="InterPro" id="IPR039425">
    <property type="entry name" value="RNA_pol_sigma-70-like"/>
</dbReference>
<evidence type="ECO:0000313" key="11">
    <source>
        <dbReference type="Proteomes" id="UP000215086"/>
    </source>
</evidence>
<dbReference type="Pfam" id="PF04542">
    <property type="entry name" value="Sigma70_r2"/>
    <property type="match status" value="1"/>
</dbReference>
<dbReference type="PANTHER" id="PTHR43133">
    <property type="entry name" value="RNA POLYMERASE ECF-TYPE SIGMA FACTO"/>
    <property type="match status" value="1"/>
</dbReference>
<dbReference type="EMBL" id="CP018477">
    <property type="protein sequence ID" value="ASV75931.1"/>
    <property type="molecule type" value="Genomic_DNA"/>
</dbReference>
<dbReference type="Pfam" id="PF08281">
    <property type="entry name" value="Sigma70_r4_2"/>
    <property type="match status" value="1"/>
</dbReference>
<protein>
    <recommendedName>
        <fullName evidence="6">RNA polymerase sigma factor</fullName>
    </recommendedName>
</protein>
<feature type="compositionally biased region" description="Polar residues" evidence="7">
    <location>
        <begin position="90"/>
        <end position="100"/>
    </location>
</feature>
<name>A0A286RIY7_9BACT</name>
<feature type="domain" description="RNA polymerase sigma factor 70 region 4 type 2" evidence="9">
    <location>
        <begin position="122"/>
        <end position="174"/>
    </location>
</feature>
<dbReference type="InterPro" id="IPR013249">
    <property type="entry name" value="RNA_pol_sigma70_r4_t2"/>
</dbReference>
<dbReference type="Gene3D" id="1.10.1740.10">
    <property type="match status" value="1"/>
</dbReference>
<dbReference type="CDD" id="cd06171">
    <property type="entry name" value="Sigma70_r4"/>
    <property type="match status" value="1"/>
</dbReference>
<evidence type="ECO:0000256" key="6">
    <source>
        <dbReference type="RuleBase" id="RU000716"/>
    </source>
</evidence>
<dbReference type="InterPro" id="IPR000838">
    <property type="entry name" value="RNA_pol_sigma70_ECF_CS"/>
</dbReference>
<dbReference type="NCBIfam" id="TIGR02937">
    <property type="entry name" value="sigma70-ECF"/>
    <property type="match status" value="1"/>
</dbReference>
<evidence type="ECO:0000256" key="3">
    <source>
        <dbReference type="ARBA" id="ARBA00023082"/>
    </source>
</evidence>
<dbReference type="RefSeq" id="WP_095416901.1">
    <property type="nucleotide sequence ID" value="NZ_CP018477.1"/>
</dbReference>
<keyword evidence="2 6" id="KW-0805">Transcription regulation</keyword>
<evidence type="ECO:0000256" key="7">
    <source>
        <dbReference type="SAM" id="MobiDB-lite"/>
    </source>
</evidence>
<evidence type="ECO:0000259" key="8">
    <source>
        <dbReference type="Pfam" id="PF04542"/>
    </source>
</evidence>
<gene>
    <name evidence="10" type="ORF">THTE_3329</name>
</gene>
<evidence type="ECO:0000313" key="10">
    <source>
        <dbReference type="EMBL" id="ASV75931.1"/>
    </source>
</evidence>
<dbReference type="GO" id="GO:0006352">
    <property type="term" value="P:DNA-templated transcription initiation"/>
    <property type="evidence" value="ECO:0007669"/>
    <property type="project" value="InterPro"/>
</dbReference>
<dbReference type="Proteomes" id="UP000215086">
    <property type="component" value="Chromosome"/>
</dbReference>
<dbReference type="OrthoDB" id="9785675at2"/>
<dbReference type="AlphaFoldDB" id="A0A286RIY7"/>
<dbReference type="SUPFAM" id="SSF88659">
    <property type="entry name" value="Sigma3 and sigma4 domains of RNA polymerase sigma factors"/>
    <property type="match status" value="1"/>
</dbReference>
<reference evidence="10 11" key="1">
    <citation type="journal article" name="Front. Microbiol.">
        <title>Sugar Metabolism of the First Thermophilic Planctomycete Thermogutta terrifontis: Comparative Genomic and Transcriptomic Approaches.</title>
        <authorList>
            <person name="Elcheninov A.G."/>
            <person name="Menzel P."/>
            <person name="Gudbergsdottir S.R."/>
            <person name="Slesarev A.I."/>
            <person name="Kadnikov V.V."/>
            <person name="Krogh A."/>
            <person name="Bonch-Osmolovskaya E.A."/>
            <person name="Peng X."/>
            <person name="Kublanov I.V."/>
        </authorList>
    </citation>
    <scope>NUCLEOTIDE SEQUENCE [LARGE SCALE GENOMIC DNA]</scope>
    <source>
        <strain evidence="10 11">R1</strain>
    </source>
</reference>
<evidence type="ECO:0000256" key="5">
    <source>
        <dbReference type="ARBA" id="ARBA00023163"/>
    </source>
</evidence>
<feature type="region of interest" description="Disordered" evidence="7">
    <location>
        <begin position="90"/>
        <end position="110"/>
    </location>
</feature>
<dbReference type="InterPro" id="IPR014284">
    <property type="entry name" value="RNA_pol_sigma-70_dom"/>
</dbReference>
<proteinExistence type="inferred from homology"/>
<feature type="domain" description="RNA polymerase sigma-70 region 2" evidence="8">
    <location>
        <begin position="22"/>
        <end position="89"/>
    </location>
</feature>
<dbReference type="InterPro" id="IPR013324">
    <property type="entry name" value="RNA_pol_sigma_r3/r4-like"/>
</dbReference>
<comment type="similarity">
    <text evidence="1 6">Belongs to the sigma-70 factor family. ECF subfamily.</text>
</comment>
<dbReference type="InterPro" id="IPR036388">
    <property type="entry name" value="WH-like_DNA-bd_sf"/>
</dbReference>
<evidence type="ECO:0000259" key="9">
    <source>
        <dbReference type="Pfam" id="PF08281"/>
    </source>
</evidence>
<dbReference type="GO" id="GO:0016987">
    <property type="term" value="F:sigma factor activity"/>
    <property type="evidence" value="ECO:0007669"/>
    <property type="project" value="UniProtKB-KW"/>
</dbReference>
<keyword evidence="11" id="KW-1185">Reference proteome</keyword>
<keyword evidence="4 6" id="KW-0238">DNA-binding</keyword>
<dbReference type="Gene3D" id="1.10.10.10">
    <property type="entry name" value="Winged helix-like DNA-binding domain superfamily/Winged helix DNA-binding domain"/>
    <property type="match status" value="1"/>
</dbReference>
<dbReference type="KEGG" id="ttf:THTE_3329"/>
<dbReference type="InterPro" id="IPR013325">
    <property type="entry name" value="RNA_pol_sigma_r2"/>
</dbReference>
<evidence type="ECO:0000256" key="4">
    <source>
        <dbReference type="ARBA" id="ARBA00023125"/>
    </source>
</evidence>
<keyword evidence="3 6" id="KW-0731">Sigma factor</keyword>
<dbReference type="PANTHER" id="PTHR43133:SF51">
    <property type="entry name" value="RNA POLYMERASE SIGMA FACTOR"/>
    <property type="match status" value="1"/>
</dbReference>
<dbReference type="SUPFAM" id="SSF88946">
    <property type="entry name" value="Sigma2 domain of RNA polymerase sigma factors"/>
    <property type="match status" value="1"/>
</dbReference>